<feature type="region of interest" description="Disordered" evidence="13">
    <location>
        <begin position="48"/>
        <end position="85"/>
    </location>
</feature>
<dbReference type="GO" id="GO:0042176">
    <property type="term" value="P:regulation of protein catabolic process"/>
    <property type="evidence" value="ECO:0007669"/>
    <property type="project" value="InterPro"/>
</dbReference>
<evidence type="ECO:0000256" key="9">
    <source>
        <dbReference type="ARBA" id="ARBA00023163"/>
    </source>
</evidence>
<gene>
    <name evidence="16" type="ORF">APUTEX25_003125</name>
</gene>
<evidence type="ECO:0000256" key="2">
    <source>
        <dbReference type="ARBA" id="ARBA00022723"/>
    </source>
</evidence>
<dbReference type="InterPro" id="IPR013246">
    <property type="entry name" value="SAGA_su_Sgf11"/>
</dbReference>
<dbReference type="PANTHER" id="PTHR10758">
    <property type="entry name" value="26S PROTEASOME NON-ATPASE REGULATORY SUBUNIT 3/COP9 SIGNALOSOME COMPLEX SUBUNIT 3"/>
    <property type="match status" value="1"/>
</dbReference>
<evidence type="ECO:0000256" key="12">
    <source>
        <dbReference type="RuleBase" id="RU261113"/>
    </source>
</evidence>
<evidence type="ECO:0000256" key="13">
    <source>
        <dbReference type="SAM" id="MobiDB-lite"/>
    </source>
</evidence>
<evidence type="ECO:0000259" key="14">
    <source>
        <dbReference type="Pfam" id="PF08375"/>
    </source>
</evidence>
<feature type="region of interest" description="Disordered" evidence="13">
    <location>
        <begin position="842"/>
        <end position="878"/>
    </location>
</feature>
<dbReference type="GO" id="GO:0071819">
    <property type="term" value="C:DUBm complex"/>
    <property type="evidence" value="ECO:0007669"/>
    <property type="project" value="UniProtKB-ARBA"/>
</dbReference>
<feature type="region of interest" description="Disordered" evidence="13">
    <location>
        <begin position="454"/>
        <end position="529"/>
    </location>
</feature>
<keyword evidence="2" id="KW-0479">Metal-binding</keyword>
<evidence type="ECO:0000256" key="1">
    <source>
        <dbReference type="ARBA" id="ARBA00004123"/>
    </source>
</evidence>
<dbReference type="GO" id="GO:0006325">
    <property type="term" value="P:chromatin organization"/>
    <property type="evidence" value="ECO:0007669"/>
    <property type="project" value="UniProtKB-KW"/>
</dbReference>
<dbReference type="InterPro" id="IPR057985">
    <property type="entry name" value="TPR_PSMD3_N"/>
</dbReference>
<dbReference type="Pfam" id="PF08375">
    <property type="entry name" value="Rpn3_C"/>
    <property type="match status" value="1"/>
</dbReference>
<evidence type="ECO:0000256" key="3">
    <source>
        <dbReference type="ARBA" id="ARBA00022771"/>
    </source>
</evidence>
<dbReference type="GO" id="GO:0008541">
    <property type="term" value="C:proteasome regulatory particle, lid subcomplex"/>
    <property type="evidence" value="ECO:0007669"/>
    <property type="project" value="TreeGrafter"/>
</dbReference>
<feature type="region of interest" description="Disordered" evidence="13">
    <location>
        <begin position="1"/>
        <end position="32"/>
    </location>
</feature>
<dbReference type="EMBL" id="QOKY01000173">
    <property type="protein sequence ID" value="RMZ54747.1"/>
    <property type="molecule type" value="Genomic_DNA"/>
</dbReference>
<feature type="non-terminal residue" evidence="16">
    <location>
        <position position="1"/>
    </location>
</feature>
<dbReference type="InterPro" id="IPR019734">
    <property type="entry name" value="TPR_rpt"/>
</dbReference>
<keyword evidence="5" id="KW-0156">Chromatin regulator</keyword>
<sequence length="878" mass="91860">ASLPPEDASSRPSRITGGDLAAANAASPAATRVGIVPVDTLRGALEQARLLPPLSCQRKAGEEDSAPSDTPAAGPDPASSAPEGVNEADAAWLAAAGTPEPGAPDGSIEAQLDHAAGEMRAGATRDVYGSGEPAATFHARIAFCMDIHNETATGGASTALSLASRCAALRLGAGASPALSNASSATARAASLPESTAPSMLARCTAAHLHGGVDDVLVAAPDPFLGGRKHQLKHAPQIYLKKGWSAQGSGTSFFTMSTGMADIPEDGDDAVQGRRQPLDLGLEERLLKARIQYVAQLKEALLDSDSLLHNTLEVYTSIIDEIAEEVVHEVAALVAQGLEDVRIPRNICVEKEAASTVPPGRVSVDVFGVPASSLPIDPVSCPNCARRVAASRFAPHLDKCMGRGRIGAGSWPQTQRQPGCSPPGPGNQGQKERCMSSGSIAALSSAAYRCRAAEESASKTPAASRTRAASAGAPERSEVQVPRSAHRSVRSARLRRGPARASAGCRGVDSRYAASESKRASASAEQGERWGRVDRQTLGLHLTEVLGGGRNPAAADAGSALAMGKEIEMKDAESPSPLVGKDEAAVEEASVLEQLAVTVSVIDRAVRAKETRTVFNRVLRQVAGVRRRMQSKDLRDFVTAHIPPGNPSLEPLLAALDEVGQETLLNCLLAGLLDEGLYEQADALRARAQRPDTARDVQQLARYLYHLGRIHAVRLDYSEAKECLQQAVRKAPLTATGFRVAATKWLTVVRLLLGETLDRGELTRGELARHLAPYLALTQAVRSGDLAEFAAALHAHEPALRADRLLTVVGRLRHSVIRSGLRRVAAAYSRISLADGAPSVPRAGVPGCAPASPPCDPSPPGTDRAPLLSSMADASQGS</sequence>
<evidence type="ECO:0000256" key="7">
    <source>
        <dbReference type="ARBA" id="ARBA00023015"/>
    </source>
</evidence>
<comment type="subcellular location">
    <subcellularLocation>
        <location evidence="1 12">Nucleus</location>
    </subcellularLocation>
</comment>
<evidence type="ECO:0000256" key="8">
    <source>
        <dbReference type="ARBA" id="ARBA00023159"/>
    </source>
</evidence>
<keyword evidence="9" id="KW-0804">Transcription</keyword>
<evidence type="ECO:0000313" key="17">
    <source>
        <dbReference type="Proteomes" id="UP000279271"/>
    </source>
</evidence>
<keyword evidence="8 12" id="KW-0010">Activator</keyword>
<evidence type="ECO:0000313" key="16">
    <source>
        <dbReference type="EMBL" id="RMZ54747.1"/>
    </source>
</evidence>
<evidence type="ECO:0000256" key="11">
    <source>
        <dbReference type="PROSITE-ProRule" id="PRU00339"/>
    </source>
</evidence>
<dbReference type="GO" id="GO:0008270">
    <property type="term" value="F:zinc ion binding"/>
    <property type="evidence" value="ECO:0007669"/>
    <property type="project" value="UniProtKB-KW"/>
</dbReference>
<feature type="compositionally biased region" description="Low complexity" evidence="13">
    <location>
        <begin position="458"/>
        <end position="474"/>
    </location>
</feature>
<feature type="compositionally biased region" description="Low complexity" evidence="13">
    <location>
        <begin position="67"/>
        <end position="82"/>
    </location>
</feature>
<dbReference type="GO" id="GO:0006511">
    <property type="term" value="P:ubiquitin-dependent protein catabolic process"/>
    <property type="evidence" value="ECO:0007669"/>
    <property type="project" value="TreeGrafter"/>
</dbReference>
<evidence type="ECO:0000256" key="6">
    <source>
        <dbReference type="ARBA" id="ARBA00022942"/>
    </source>
</evidence>
<feature type="domain" description="26S proteasome non-ATPase regulatory subunit 3 N-terminal TPR repeats" evidence="15">
    <location>
        <begin position="657"/>
        <end position="778"/>
    </location>
</feature>
<dbReference type="Proteomes" id="UP000279271">
    <property type="component" value="Unassembled WGS sequence"/>
</dbReference>
<accession>A0A3M7KWL6</accession>
<reference evidence="17" key="1">
    <citation type="journal article" date="2018" name="Algal Res.">
        <title>Characterization of plant carbon substrate utilization by Auxenochlorella protothecoides.</title>
        <authorList>
            <person name="Vogler B.W."/>
            <person name="Starkenburg S.R."/>
            <person name="Sudasinghe N."/>
            <person name="Schambach J.Y."/>
            <person name="Rollin J.A."/>
            <person name="Pattathil S."/>
            <person name="Barry A.N."/>
        </authorList>
    </citation>
    <scope>NUCLEOTIDE SEQUENCE [LARGE SCALE GENOMIC DNA]</scope>
    <source>
        <strain evidence="17">UTEX 25</strain>
    </source>
</reference>
<keyword evidence="7" id="KW-0805">Transcription regulation</keyword>
<feature type="region of interest" description="Disordered" evidence="13">
    <location>
        <begin position="405"/>
        <end position="436"/>
    </location>
</feature>
<name>A0A3M7KWL6_AUXPR</name>
<feature type="compositionally biased region" description="Basic residues" evidence="13">
    <location>
        <begin position="484"/>
        <end position="498"/>
    </location>
</feature>
<evidence type="ECO:0000256" key="5">
    <source>
        <dbReference type="ARBA" id="ARBA00022853"/>
    </source>
</evidence>
<feature type="non-terminal residue" evidence="16">
    <location>
        <position position="878"/>
    </location>
</feature>
<protein>
    <recommendedName>
        <fullName evidence="12">SAGA-associated factor 11</fullName>
    </recommendedName>
</protein>
<feature type="domain" description="26S proteasome non-ATPase regulatory subunit 3 C-terminal" evidence="14">
    <location>
        <begin position="126"/>
        <end position="151"/>
    </location>
</feature>
<feature type="compositionally biased region" description="Low complexity" evidence="13">
    <location>
        <begin position="510"/>
        <end position="525"/>
    </location>
</feature>
<evidence type="ECO:0000259" key="15">
    <source>
        <dbReference type="Pfam" id="PF25573"/>
    </source>
</evidence>
<dbReference type="PROSITE" id="PS50005">
    <property type="entry name" value="TPR"/>
    <property type="match status" value="1"/>
</dbReference>
<keyword evidence="10" id="KW-0539">Nucleus</keyword>
<comment type="similarity">
    <text evidence="12">Belongs to the SGF11 family.</text>
</comment>
<dbReference type="InterPro" id="IPR050756">
    <property type="entry name" value="CSN3"/>
</dbReference>
<dbReference type="InterPro" id="IPR013586">
    <property type="entry name" value="PSMD3_C"/>
</dbReference>
<dbReference type="PANTHER" id="PTHR10758:SF2">
    <property type="entry name" value="26S PROTEASOME NON-ATPASE REGULATORY SUBUNIT 3"/>
    <property type="match status" value="1"/>
</dbReference>
<feature type="compositionally biased region" description="Pro residues" evidence="13">
    <location>
        <begin position="851"/>
        <end position="860"/>
    </location>
</feature>
<dbReference type="AlphaFoldDB" id="A0A3M7KWL6"/>
<organism evidence="16 17">
    <name type="scientific">Auxenochlorella protothecoides</name>
    <name type="common">Green microalga</name>
    <name type="synonym">Chlorella protothecoides</name>
    <dbReference type="NCBI Taxonomy" id="3075"/>
    <lineage>
        <taxon>Eukaryota</taxon>
        <taxon>Viridiplantae</taxon>
        <taxon>Chlorophyta</taxon>
        <taxon>core chlorophytes</taxon>
        <taxon>Trebouxiophyceae</taxon>
        <taxon>Chlorellales</taxon>
        <taxon>Chlorellaceae</taxon>
        <taxon>Auxenochlorella</taxon>
    </lineage>
</organism>
<keyword evidence="6" id="KW-0647">Proteasome</keyword>
<proteinExistence type="inferred from homology"/>
<dbReference type="GO" id="GO:0070461">
    <property type="term" value="C:SAGA-type complex"/>
    <property type="evidence" value="ECO:0007669"/>
    <property type="project" value="UniProtKB-ARBA"/>
</dbReference>
<feature type="repeat" description="TPR" evidence="11">
    <location>
        <begin position="701"/>
        <end position="734"/>
    </location>
</feature>
<dbReference type="FunFam" id="3.30.160.60:FF:000118">
    <property type="entry name" value="Ataxin-7-like protein 3"/>
    <property type="match status" value="1"/>
</dbReference>
<dbReference type="SMART" id="SM00753">
    <property type="entry name" value="PAM"/>
    <property type="match status" value="1"/>
</dbReference>
<dbReference type="GO" id="GO:0030234">
    <property type="term" value="F:enzyme regulator activity"/>
    <property type="evidence" value="ECO:0007669"/>
    <property type="project" value="InterPro"/>
</dbReference>
<comment type="caution">
    <text evidence="16">The sequence shown here is derived from an EMBL/GenBank/DDBJ whole genome shotgun (WGS) entry which is preliminary data.</text>
</comment>
<feature type="compositionally biased region" description="Low complexity" evidence="13">
    <location>
        <begin position="21"/>
        <end position="30"/>
    </location>
</feature>
<keyword evidence="11" id="KW-0802">TPR repeat</keyword>
<keyword evidence="4" id="KW-0862">Zinc</keyword>
<dbReference type="Gene3D" id="3.30.160.60">
    <property type="entry name" value="Classic Zinc Finger"/>
    <property type="match status" value="1"/>
</dbReference>
<evidence type="ECO:0000256" key="4">
    <source>
        <dbReference type="ARBA" id="ARBA00022833"/>
    </source>
</evidence>
<keyword evidence="3" id="KW-0863">Zinc-finger</keyword>
<evidence type="ECO:0000256" key="10">
    <source>
        <dbReference type="ARBA" id="ARBA00023242"/>
    </source>
</evidence>
<dbReference type="Pfam" id="PF08209">
    <property type="entry name" value="Sgf11"/>
    <property type="match status" value="1"/>
</dbReference>
<dbReference type="Pfam" id="PF25573">
    <property type="entry name" value="TPR_PSMD3_N"/>
    <property type="match status" value="1"/>
</dbReference>